<keyword evidence="1" id="KW-0472">Membrane</keyword>
<evidence type="ECO:0000313" key="2">
    <source>
        <dbReference type="EMBL" id="KKM75807.1"/>
    </source>
</evidence>
<dbReference type="EMBL" id="LAZR01008910">
    <property type="protein sequence ID" value="KKM75807.1"/>
    <property type="molecule type" value="Genomic_DNA"/>
</dbReference>
<accession>A0A0F9N2S7</accession>
<feature type="transmembrane region" description="Helical" evidence="1">
    <location>
        <begin position="318"/>
        <end position="343"/>
    </location>
</feature>
<proteinExistence type="predicted"/>
<protein>
    <submittedName>
        <fullName evidence="2">Uncharacterized protein</fullName>
    </submittedName>
</protein>
<comment type="caution">
    <text evidence="2">The sequence shown here is derived from an EMBL/GenBank/DDBJ whole genome shotgun (WGS) entry which is preliminary data.</text>
</comment>
<keyword evidence="1" id="KW-1133">Transmembrane helix</keyword>
<sequence length="826" mass="85618">MRGDGGVSKIALEDVGVRAVVQGIGPYERNAKKVQKAQQRMGDSAVKAAKQSGFLSKALGQVAATAGGFLVAQGVMAIPRILGGILSTSRDLELQMKKANIVFGDQIDVVNEWAKANAKAMGITASSATNLAARFGDILIPMGFARDTAAEMSTEVVGLAGALAEWSGGQRSAAEVADILAKAMTGEREALKGLGVVITEADVTAKLAARGFVDLAGAQLQQARATVTQELIFEKSTDAQAAYADGAGTAARKQAELSAEMAEAKEVLAQALTPALLAVTGAVTQFLVPGLQAAAQGMGKFISASGTVAKVLKENKDLIAAFAAVSLAAVLIPAVTSAVTALWNLHAVFRAIAVARHISIFQAVIASLALPTIGLPMLAIGAAAAGLAIFGLTRHFMRGKDAADRFKDAQAALGEEMAEVDRIARLTGVDEGEARLRHLAEAFFENERGLADLGKELGDAIIAMQLASQESGVLSGATWDQIMAAKELEGQYKDLEVAQRANVEEGKGLSANLADLVTLAAELGVPLAELIPLFPELTDAAAELSVPLGELDESVPAVTQKLDDQTKAVKALADALEDKLAAALRSLVTPTTAEEANLRATISGLEAKQSAIRALAALYDRELTPAEEAQVEVLDDEIDRFGTLLTGIEDAKKAEGDRVFALAGHFPTYREANDLAGGLALMLSDVATQGGHAQEQMATVAEKIDALADAGTPLNDFLRNTLIPTFMDTASSAIDMWIALGRGVAAPPGITIPNPPAGSLAPGFQSGGIVPGPIGQPMLALVHGGERITPAASAGGQSLSVTVHAPVSMQSQFDWPSMRRAVHQEV</sequence>
<gene>
    <name evidence="2" type="ORF">LCGC14_1386480</name>
</gene>
<reference evidence="2" key="1">
    <citation type="journal article" date="2015" name="Nature">
        <title>Complex archaea that bridge the gap between prokaryotes and eukaryotes.</title>
        <authorList>
            <person name="Spang A."/>
            <person name="Saw J.H."/>
            <person name="Jorgensen S.L."/>
            <person name="Zaremba-Niedzwiedzka K."/>
            <person name="Martijn J."/>
            <person name="Lind A.E."/>
            <person name="van Eijk R."/>
            <person name="Schleper C."/>
            <person name="Guy L."/>
            <person name="Ettema T.J."/>
        </authorList>
    </citation>
    <scope>NUCLEOTIDE SEQUENCE</scope>
</reference>
<feature type="transmembrane region" description="Helical" evidence="1">
    <location>
        <begin position="363"/>
        <end position="390"/>
    </location>
</feature>
<name>A0A0F9N2S7_9ZZZZ</name>
<organism evidence="2">
    <name type="scientific">marine sediment metagenome</name>
    <dbReference type="NCBI Taxonomy" id="412755"/>
    <lineage>
        <taxon>unclassified sequences</taxon>
        <taxon>metagenomes</taxon>
        <taxon>ecological metagenomes</taxon>
    </lineage>
</organism>
<dbReference type="AlphaFoldDB" id="A0A0F9N2S7"/>
<evidence type="ECO:0000256" key="1">
    <source>
        <dbReference type="SAM" id="Phobius"/>
    </source>
</evidence>
<keyword evidence="1" id="KW-0812">Transmembrane</keyword>
<feature type="non-terminal residue" evidence="2">
    <location>
        <position position="826"/>
    </location>
</feature>